<keyword evidence="2" id="KW-0238">DNA-binding</keyword>
<accession>A0A2S7K253</accession>
<dbReference type="PANTHER" id="PTHR33204">
    <property type="entry name" value="TRANSCRIPTIONAL REGULATOR, MARR FAMILY"/>
    <property type="match status" value="1"/>
</dbReference>
<dbReference type="EMBL" id="PJCH01000015">
    <property type="protein sequence ID" value="PQA86573.1"/>
    <property type="molecule type" value="Genomic_DNA"/>
</dbReference>
<evidence type="ECO:0000256" key="3">
    <source>
        <dbReference type="ARBA" id="ARBA00023163"/>
    </source>
</evidence>
<dbReference type="InterPro" id="IPR036388">
    <property type="entry name" value="WH-like_DNA-bd_sf"/>
</dbReference>
<dbReference type="Gene3D" id="1.10.10.10">
    <property type="entry name" value="Winged helix-like DNA-binding domain superfamily/Winged helix DNA-binding domain"/>
    <property type="match status" value="2"/>
</dbReference>
<comment type="caution">
    <text evidence="5">The sequence shown here is derived from an EMBL/GenBank/DDBJ whole genome shotgun (WGS) entry which is preliminary data.</text>
</comment>
<dbReference type="InterPro" id="IPR036390">
    <property type="entry name" value="WH_DNA-bd_sf"/>
</dbReference>
<feature type="domain" description="HTH hxlR-type" evidence="4">
    <location>
        <begin position="167"/>
        <end position="265"/>
    </location>
</feature>
<evidence type="ECO:0000256" key="2">
    <source>
        <dbReference type="ARBA" id="ARBA00023125"/>
    </source>
</evidence>
<gene>
    <name evidence="5" type="ORF">CW354_16520</name>
</gene>
<dbReference type="RefSeq" id="WP_104831785.1">
    <property type="nucleotide sequence ID" value="NZ_PJCH01000015.1"/>
</dbReference>
<dbReference type="Pfam" id="PF01638">
    <property type="entry name" value="HxlR"/>
    <property type="match status" value="2"/>
</dbReference>
<dbReference type="OrthoDB" id="9782219at2"/>
<dbReference type="GO" id="GO:0003677">
    <property type="term" value="F:DNA binding"/>
    <property type="evidence" value="ECO:0007669"/>
    <property type="project" value="UniProtKB-KW"/>
</dbReference>
<feature type="domain" description="HTH hxlR-type" evidence="4">
    <location>
        <begin position="5"/>
        <end position="102"/>
    </location>
</feature>
<proteinExistence type="predicted"/>
<keyword evidence="1" id="KW-0805">Transcription regulation</keyword>
<evidence type="ECO:0000259" key="4">
    <source>
        <dbReference type="PROSITE" id="PS51118"/>
    </source>
</evidence>
<dbReference type="Proteomes" id="UP000239504">
    <property type="component" value="Unassembled WGS sequence"/>
</dbReference>
<protein>
    <submittedName>
        <fullName evidence="5">Transcriptional regulator</fullName>
    </submittedName>
</protein>
<keyword evidence="6" id="KW-1185">Reference proteome</keyword>
<keyword evidence="3" id="KW-0804">Transcription</keyword>
<dbReference type="PROSITE" id="PS51118">
    <property type="entry name" value="HTH_HXLR"/>
    <property type="match status" value="2"/>
</dbReference>
<dbReference type="InterPro" id="IPR002577">
    <property type="entry name" value="HTH_HxlR"/>
</dbReference>
<name>A0A2S7K253_9PROT</name>
<evidence type="ECO:0000313" key="6">
    <source>
        <dbReference type="Proteomes" id="UP000239504"/>
    </source>
</evidence>
<sequence length="313" mass="36245">MIRTCSIWRSLEVVGDTPILLILEAIWWGERRFDKIHARSGLQKALISDRLKKLIEAGIIEKRPYTDRPPRYEYLLTEKGQDLYWTSLMLLRWERKWSSQRNRLKIELTHTPCGSVTDPQPLCGHCREVIHPADVSWEEGPGVGLMSPVYSRRRQRRGAGEDLVERASVFTEVAELMGDRWASLILRSIFTHLRKFDEILKDTAIASNILSERLAWLTEIGVVTAVLYQNNPERFEYWLTKKGLDYYPVLVMLQQWGDKYYASPEGPPLLLFHKTCGRPLEPYVGCSNCLEPILPGDVTFRVSEGRGSKTRRR</sequence>
<organism evidence="5 6">
    <name type="scientific">Hyphococcus luteus</name>
    <dbReference type="NCBI Taxonomy" id="2058213"/>
    <lineage>
        <taxon>Bacteria</taxon>
        <taxon>Pseudomonadati</taxon>
        <taxon>Pseudomonadota</taxon>
        <taxon>Alphaproteobacteria</taxon>
        <taxon>Parvularculales</taxon>
        <taxon>Parvularculaceae</taxon>
        <taxon>Hyphococcus</taxon>
    </lineage>
</organism>
<dbReference type="PANTHER" id="PTHR33204:SF36">
    <property type="entry name" value="TRANSCRIPTIONAL REGULATORY PROTEIN"/>
    <property type="match status" value="1"/>
</dbReference>
<reference evidence="5 6" key="1">
    <citation type="submission" date="2017-12" db="EMBL/GenBank/DDBJ databases">
        <authorList>
            <person name="Hurst M.R.H."/>
        </authorList>
    </citation>
    <scope>NUCLEOTIDE SEQUENCE [LARGE SCALE GENOMIC DNA]</scope>
    <source>
        <strain evidence="5 6">SY-3-19</strain>
    </source>
</reference>
<dbReference type="SUPFAM" id="SSF46785">
    <property type="entry name" value="Winged helix' DNA-binding domain"/>
    <property type="match status" value="2"/>
</dbReference>
<evidence type="ECO:0000256" key="1">
    <source>
        <dbReference type="ARBA" id="ARBA00023015"/>
    </source>
</evidence>
<dbReference type="AlphaFoldDB" id="A0A2S7K253"/>
<evidence type="ECO:0000313" key="5">
    <source>
        <dbReference type="EMBL" id="PQA86573.1"/>
    </source>
</evidence>